<dbReference type="PANTHER" id="PTHR10806">
    <property type="entry name" value="SIGNAL PEPTIDASE COMPLEX CATALYTIC SUBUNIT SEC11"/>
    <property type="match status" value="1"/>
</dbReference>
<protein>
    <recommendedName>
        <fullName evidence="5">Signal peptidase I</fullName>
        <ecNumber evidence="5">3.4.21.89</ecNumber>
    </recommendedName>
</protein>
<reference evidence="8 9" key="1">
    <citation type="submission" date="2015-09" db="EMBL/GenBank/DDBJ databases">
        <title>Draft genome sequence of Alicyclobacillus ferrooxydans DSM 22381.</title>
        <authorList>
            <person name="Hemp J."/>
        </authorList>
    </citation>
    <scope>NUCLEOTIDE SEQUENCE [LARGE SCALE GENOMIC DNA]</scope>
    <source>
        <strain evidence="8 9">TC-34</strain>
    </source>
</reference>
<dbReference type="GO" id="GO:0009003">
    <property type="term" value="F:signal peptidase activity"/>
    <property type="evidence" value="ECO:0007669"/>
    <property type="project" value="UniProtKB-EC"/>
</dbReference>
<feature type="transmembrane region" description="Helical" evidence="6">
    <location>
        <begin position="7"/>
        <end position="24"/>
    </location>
</feature>
<keyword evidence="4 6" id="KW-0472">Membrane</keyword>
<dbReference type="GO" id="GO:0006465">
    <property type="term" value="P:signal peptide processing"/>
    <property type="evidence" value="ECO:0007669"/>
    <property type="project" value="UniProtKB-UniRule"/>
</dbReference>
<dbReference type="PATRIC" id="fig|471514.4.peg.5020"/>
<proteinExistence type="predicted"/>
<dbReference type="GO" id="GO:0004252">
    <property type="term" value="F:serine-type endopeptidase activity"/>
    <property type="evidence" value="ECO:0007669"/>
    <property type="project" value="UniProtKB-UniRule"/>
</dbReference>
<dbReference type="OrthoDB" id="2243765at2"/>
<dbReference type="Gene3D" id="2.10.109.10">
    <property type="entry name" value="Umud Fragment, subunit A"/>
    <property type="match status" value="1"/>
</dbReference>
<dbReference type="InterPro" id="IPR036286">
    <property type="entry name" value="LexA/Signal_pep-like_sf"/>
</dbReference>
<evidence type="ECO:0000256" key="6">
    <source>
        <dbReference type="SAM" id="Phobius"/>
    </source>
</evidence>
<dbReference type="PANTHER" id="PTHR10806:SF6">
    <property type="entry name" value="SIGNAL PEPTIDASE COMPLEX CATALYTIC SUBUNIT SEC11"/>
    <property type="match status" value="1"/>
</dbReference>
<dbReference type="InterPro" id="IPR019533">
    <property type="entry name" value="Peptidase_S26"/>
</dbReference>
<dbReference type="EC" id="3.4.21.89" evidence="5"/>
<keyword evidence="2 6" id="KW-0812">Transmembrane</keyword>
<dbReference type="NCBIfam" id="TIGR02228">
    <property type="entry name" value="sigpep_I_arch"/>
    <property type="match status" value="1"/>
</dbReference>
<evidence type="ECO:0000313" key="8">
    <source>
        <dbReference type="EMBL" id="KPV42476.1"/>
    </source>
</evidence>
<dbReference type="PRINTS" id="PR00728">
    <property type="entry name" value="SIGNALPTASE"/>
</dbReference>
<feature type="domain" description="Peptidase S26" evidence="7">
    <location>
        <begin position="34"/>
        <end position="102"/>
    </location>
</feature>
<evidence type="ECO:0000256" key="5">
    <source>
        <dbReference type="NCBIfam" id="TIGR02228"/>
    </source>
</evidence>
<name>A0A0P9EU59_9BACL</name>
<gene>
    <name evidence="8" type="ORF">AN477_17745</name>
</gene>
<dbReference type="EMBL" id="LJCO01000077">
    <property type="protein sequence ID" value="KPV42476.1"/>
    <property type="molecule type" value="Genomic_DNA"/>
</dbReference>
<dbReference type="GO" id="GO:0016020">
    <property type="term" value="C:membrane"/>
    <property type="evidence" value="ECO:0007669"/>
    <property type="project" value="UniProtKB-SubCell"/>
</dbReference>
<accession>A0A0P9EU59</accession>
<dbReference type="NCBIfam" id="NF046067">
    <property type="entry name" value="SigPepSipWBacil"/>
    <property type="match status" value="1"/>
</dbReference>
<feature type="transmembrane region" description="Helical" evidence="6">
    <location>
        <begin position="150"/>
        <end position="172"/>
    </location>
</feature>
<sequence length="197" mass="21387">MKWGSNLVTIILGIILLITMYAAVSTRLNGGNPKVFGLQWYEVLSGSMEPGIHTGSVILDKPNADTNQLKVGDVITFKAPDQEYGANETVITHRIQQVEHQNGQLLFQTKGDANDAPDPALVPAANVIAQYDNITIPYLGYYLNFVKTRLGIGLLVILPGVLLIASTMASLFRDIMKLQKPTKSEASSEAAADKAKF</sequence>
<dbReference type="SUPFAM" id="SSF51306">
    <property type="entry name" value="LexA/Signal peptidase"/>
    <property type="match status" value="1"/>
</dbReference>
<evidence type="ECO:0000256" key="3">
    <source>
        <dbReference type="ARBA" id="ARBA00022989"/>
    </source>
</evidence>
<comment type="subcellular location">
    <subcellularLocation>
        <location evidence="1">Membrane</location>
    </subcellularLocation>
</comment>
<evidence type="ECO:0000256" key="2">
    <source>
        <dbReference type="ARBA" id="ARBA00022692"/>
    </source>
</evidence>
<dbReference type="CDD" id="cd06530">
    <property type="entry name" value="S26_SPase_I"/>
    <property type="match status" value="1"/>
</dbReference>
<evidence type="ECO:0000313" key="9">
    <source>
        <dbReference type="Proteomes" id="UP000050482"/>
    </source>
</evidence>
<evidence type="ECO:0000259" key="7">
    <source>
        <dbReference type="Pfam" id="PF10502"/>
    </source>
</evidence>
<organism evidence="8 9">
    <name type="scientific">Alicyclobacillus ferrooxydans</name>
    <dbReference type="NCBI Taxonomy" id="471514"/>
    <lineage>
        <taxon>Bacteria</taxon>
        <taxon>Bacillati</taxon>
        <taxon>Bacillota</taxon>
        <taxon>Bacilli</taxon>
        <taxon>Bacillales</taxon>
        <taxon>Alicyclobacillaceae</taxon>
        <taxon>Alicyclobacillus</taxon>
    </lineage>
</organism>
<evidence type="ECO:0000256" key="4">
    <source>
        <dbReference type="ARBA" id="ARBA00023136"/>
    </source>
</evidence>
<evidence type="ECO:0000256" key="1">
    <source>
        <dbReference type="ARBA" id="ARBA00004370"/>
    </source>
</evidence>
<comment type="caution">
    <text evidence="8">The sequence shown here is derived from an EMBL/GenBank/DDBJ whole genome shotgun (WGS) entry which is preliminary data.</text>
</comment>
<dbReference type="AlphaFoldDB" id="A0A0P9EU59"/>
<dbReference type="Pfam" id="PF10502">
    <property type="entry name" value="Peptidase_S26"/>
    <property type="match status" value="1"/>
</dbReference>
<keyword evidence="9" id="KW-1185">Reference proteome</keyword>
<dbReference type="InterPro" id="IPR001733">
    <property type="entry name" value="Peptidase_S26B"/>
</dbReference>
<dbReference type="STRING" id="471514.AN477_17745"/>
<dbReference type="Proteomes" id="UP000050482">
    <property type="component" value="Unassembled WGS sequence"/>
</dbReference>
<keyword evidence="3 6" id="KW-1133">Transmembrane helix</keyword>